<keyword evidence="4 5" id="KW-0472">Membrane</keyword>
<feature type="transmembrane region" description="Helical" evidence="5">
    <location>
        <begin position="251"/>
        <end position="269"/>
    </location>
</feature>
<dbReference type="Pfam" id="PF12698">
    <property type="entry name" value="ABC2_membrane_3"/>
    <property type="match status" value="1"/>
</dbReference>
<name>A0A6F8Y441_9ACTN</name>
<accession>A0A6F8Y441</accession>
<dbReference type="InterPro" id="IPR013525">
    <property type="entry name" value="ABC2_TM"/>
</dbReference>
<feature type="transmembrane region" description="Helical" evidence="5">
    <location>
        <begin position="184"/>
        <end position="202"/>
    </location>
</feature>
<evidence type="ECO:0000256" key="4">
    <source>
        <dbReference type="ARBA" id="ARBA00023136"/>
    </source>
</evidence>
<dbReference type="GO" id="GO:0140359">
    <property type="term" value="F:ABC-type transporter activity"/>
    <property type="evidence" value="ECO:0007669"/>
    <property type="project" value="InterPro"/>
</dbReference>
<keyword evidence="8" id="KW-1185">Reference proteome</keyword>
<dbReference type="EMBL" id="AP022870">
    <property type="protein sequence ID" value="BCB80799.1"/>
    <property type="molecule type" value="Genomic_DNA"/>
</dbReference>
<keyword evidence="3 5" id="KW-1133">Transmembrane helix</keyword>
<evidence type="ECO:0000256" key="5">
    <source>
        <dbReference type="SAM" id="Phobius"/>
    </source>
</evidence>
<feature type="transmembrane region" description="Helical" evidence="5">
    <location>
        <begin position="115"/>
        <end position="142"/>
    </location>
</feature>
<feature type="transmembrane region" description="Helical" evidence="5">
    <location>
        <begin position="154"/>
        <end position="178"/>
    </location>
</feature>
<evidence type="ECO:0000259" key="6">
    <source>
        <dbReference type="Pfam" id="PF12698"/>
    </source>
</evidence>
<dbReference type="GO" id="GO:0016020">
    <property type="term" value="C:membrane"/>
    <property type="evidence" value="ECO:0007669"/>
    <property type="project" value="UniProtKB-SubCell"/>
</dbReference>
<dbReference type="PANTHER" id="PTHR43229">
    <property type="entry name" value="NODULATION PROTEIN J"/>
    <property type="match status" value="1"/>
</dbReference>
<proteinExistence type="predicted"/>
<dbReference type="AlphaFoldDB" id="A0A6F8Y441"/>
<dbReference type="RefSeq" id="WP_377307627.1">
    <property type="nucleotide sequence ID" value="NZ_AP022870.1"/>
</dbReference>
<dbReference type="InterPro" id="IPR051784">
    <property type="entry name" value="Nod_factor_ABC_transporter"/>
</dbReference>
<evidence type="ECO:0000256" key="1">
    <source>
        <dbReference type="ARBA" id="ARBA00004141"/>
    </source>
</evidence>
<reference evidence="7 8" key="1">
    <citation type="submission" date="2020-03" db="EMBL/GenBank/DDBJ databases">
        <title>Whole genome shotgun sequence of Phytohabitans flavus NBRC 107702.</title>
        <authorList>
            <person name="Komaki H."/>
            <person name="Tamura T."/>
        </authorList>
    </citation>
    <scope>NUCLEOTIDE SEQUENCE [LARGE SCALE GENOMIC DNA]</scope>
    <source>
        <strain evidence="7 8">NBRC 107702</strain>
    </source>
</reference>
<feature type="domain" description="ABC-2 type transporter transmembrane" evidence="6">
    <location>
        <begin position="73"/>
        <end position="265"/>
    </location>
</feature>
<feature type="transmembrane region" description="Helical" evidence="5">
    <location>
        <begin position="77"/>
        <end position="95"/>
    </location>
</feature>
<dbReference type="PANTHER" id="PTHR43229:SF6">
    <property type="entry name" value="ABC-TYPE MULTIDRUG TRANSPORT SYSTEM, PERMEASE COMPONENT"/>
    <property type="match status" value="1"/>
</dbReference>
<evidence type="ECO:0000313" key="7">
    <source>
        <dbReference type="EMBL" id="BCB80799.1"/>
    </source>
</evidence>
<evidence type="ECO:0000256" key="3">
    <source>
        <dbReference type="ARBA" id="ARBA00022989"/>
    </source>
</evidence>
<feature type="transmembrane region" description="Helical" evidence="5">
    <location>
        <begin position="39"/>
        <end position="56"/>
    </location>
</feature>
<reference evidence="7 8" key="2">
    <citation type="submission" date="2020-03" db="EMBL/GenBank/DDBJ databases">
        <authorList>
            <person name="Ichikawa N."/>
            <person name="Kimura A."/>
            <person name="Kitahashi Y."/>
            <person name="Uohara A."/>
        </authorList>
    </citation>
    <scope>NUCLEOTIDE SEQUENCE [LARGE SCALE GENOMIC DNA]</scope>
    <source>
        <strain evidence="7 8">NBRC 107702</strain>
    </source>
</reference>
<comment type="subcellular location">
    <subcellularLocation>
        <location evidence="1">Membrane</location>
        <topology evidence="1">Multi-pass membrane protein</topology>
    </subcellularLocation>
</comment>
<keyword evidence="2 5" id="KW-0812">Transmembrane</keyword>
<gene>
    <name evidence="7" type="ORF">Pflav_072090</name>
</gene>
<dbReference type="KEGG" id="pfla:Pflav_072090"/>
<organism evidence="7 8">
    <name type="scientific">Phytohabitans flavus</name>
    <dbReference type="NCBI Taxonomy" id="1076124"/>
    <lineage>
        <taxon>Bacteria</taxon>
        <taxon>Bacillati</taxon>
        <taxon>Actinomycetota</taxon>
        <taxon>Actinomycetes</taxon>
        <taxon>Micromonosporales</taxon>
        <taxon>Micromonosporaceae</taxon>
    </lineage>
</organism>
<evidence type="ECO:0000313" key="8">
    <source>
        <dbReference type="Proteomes" id="UP000502508"/>
    </source>
</evidence>
<protein>
    <submittedName>
        <fullName evidence="7">Transport permease protein</fullName>
    </submittedName>
</protein>
<evidence type="ECO:0000256" key="2">
    <source>
        <dbReference type="ARBA" id="ARBA00022692"/>
    </source>
</evidence>
<dbReference type="Proteomes" id="UP000502508">
    <property type="component" value="Chromosome"/>
</dbReference>
<sequence>MSVVPTALSLGRPAMRAARAGLARGRIELRQTFTNAQDLWNYLLPAVLLLVVLFFMRNATVPGTSFSLGSRTMPSALGMNIAFGGLVTMAMALSVDREDGTLLRAKAIPNGMVGYLIGKITLVAGMGLFSFAMQLIPGLLLLDGLSLSGTSNWLTLIWVVLLGMVATMPIGAIFGSLVTNPRNMGMVMLPLMALIATSGIFYPITNFPVWLQWIAQVFPIYWLGLGMRSAMLPDDLAAVEIGESWRHLETVGVLGVWAIIGLVIAPIVLRRMARRESGSRMAERREKAMQRIN</sequence>